<feature type="transmembrane region" description="Helical" evidence="2">
    <location>
        <begin position="46"/>
        <end position="69"/>
    </location>
</feature>
<dbReference type="OrthoDB" id="2802397at2759"/>
<keyword evidence="2" id="KW-0472">Membrane</keyword>
<feature type="region of interest" description="Disordered" evidence="1">
    <location>
        <begin position="298"/>
        <end position="320"/>
    </location>
</feature>
<feature type="transmembrane region" description="Helical" evidence="2">
    <location>
        <begin position="163"/>
        <end position="184"/>
    </location>
</feature>
<evidence type="ECO:0000256" key="2">
    <source>
        <dbReference type="SAM" id="Phobius"/>
    </source>
</evidence>
<sequence length="320" mass="35911">MSSDFASEVSQIINSNSATLATAALIFYDHLITLDQEVRTVWQQSFSIVSLLIVFTRWTLLMQAVFAFIPQGLVRYVSPSNWINEAPSLVAFVQTAVFSALRVCAIWNRNYVLFIIVLVLSLPPVVTNTYAIFNGYLEYFPSPIDACIEFPNYSDEVDHICTFSLLLLFTRIPLIVADVLILILTWMKTHRQYREAKLLNIKSPLATCLIRDGTIYFFILLVLNASQILSFYLTSISIVTAFTSTLPQMLICRFMMNLRLLNLGSSTSSEVGMSQQLASLRTLVFNNDAPPSFMGNMGEPLDYDQDVSEDDDASVGGEEP</sequence>
<protein>
    <recommendedName>
        <fullName evidence="3">DUF6533 domain-containing protein</fullName>
    </recommendedName>
</protein>
<keyword evidence="2" id="KW-0812">Transmembrane</keyword>
<gene>
    <name evidence="4" type="ORF">PHACADRAFT_192722</name>
</gene>
<dbReference type="STRING" id="650164.K5WE49"/>
<accession>K5WE49</accession>
<proteinExistence type="predicted"/>
<evidence type="ECO:0000313" key="4">
    <source>
        <dbReference type="EMBL" id="EKM57575.1"/>
    </source>
</evidence>
<dbReference type="InParanoid" id="K5WE49"/>
<evidence type="ECO:0000256" key="1">
    <source>
        <dbReference type="SAM" id="MobiDB-lite"/>
    </source>
</evidence>
<dbReference type="Proteomes" id="UP000008370">
    <property type="component" value="Unassembled WGS sequence"/>
</dbReference>
<dbReference type="EMBL" id="JH930470">
    <property type="protein sequence ID" value="EKM57575.1"/>
    <property type="molecule type" value="Genomic_DNA"/>
</dbReference>
<dbReference type="Pfam" id="PF20151">
    <property type="entry name" value="DUF6533"/>
    <property type="match status" value="1"/>
</dbReference>
<evidence type="ECO:0000313" key="5">
    <source>
        <dbReference type="Proteomes" id="UP000008370"/>
    </source>
</evidence>
<feature type="transmembrane region" description="Helical" evidence="2">
    <location>
        <begin position="12"/>
        <end position="34"/>
    </location>
</feature>
<keyword evidence="2" id="KW-1133">Transmembrane helix</keyword>
<reference evidence="4 5" key="1">
    <citation type="journal article" date="2012" name="BMC Genomics">
        <title>Comparative genomics of the white-rot fungi, Phanerochaete carnosa and P. chrysosporium, to elucidate the genetic basis of the distinct wood types they colonize.</title>
        <authorList>
            <person name="Suzuki H."/>
            <person name="MacDonald J."/>
            <person name="Syed K."/>
            <person name="Salamov A."/>
            <person name="Hori C."/>
            <person name="Aerts A."/>
            <person name="Henrissat B."/>
            <person name="Wiebenga A."/>
            <person name="vanKuyk P.A."/>
            <person name="Barry K."/>
            <person name="Lindquist E."/>
            <person name="LaButti K."/>
            <person name="Lapidus A."/>
            <person name="Lucas S."/>
            <person name="Coutinho P."/>
            <person name="Gong Y."/>
            <person name="Samejima M."/>
            <person name="Mahadevan R."/>
            <person name="Abou-Zaid M."/>
            <person name="de Vries R.P."/>
            <person name="Igarashi K."/>
            <person name="Yadav J.S."/>
            <person name="Grigoriev I.V."/>
            <person name="Master E.R."/>
        </authorList>
    </citation>
    <scope>NUCLEOTIDE SEQUENCE [LARGE SCALE GENOMIC DNA]</scope>
    <source>
        <strain evidence="4 5">HHB-10118-sp</strain>
    </source>
</reference>
<feature type="domain" description="DUF6533" evidence="3">
    <location>
        <begin position="19"/>
        <end position="61"/>
    </location>
</feature>
<organism evidence="4 5">
    <name type="scientific">Phanerochaete carnosa (strain HHB-10118-sp)</name>
    <name type="common">White-rot fungus</name>
    <name type="synonym">Peniophora carnosa</name>
    <dbReference type="NCBI Taxonomy" id="650164"/>
    <lineage>
        <taxon>Eukaryota</taxon>
        <taxon>Fungi</taxon>
        <taxon>Dikarya</taxon>
        <taxon>Basidiomycota</taxon>
        <taxon>Agaricomycotina</taxon>
        <taxon>Agaricomycetes</taxon>
        <taxon>Polyporales</taxon>
        <taxon>Phanerochaetaceae</taxon>
        <taxon>Phanerochaete</taxon>
    </lineage>
</organism>
<feature type="transmembrane region" description="Helical" evidence="2">
    <location>
        <begin position="112"/>
        <end position="133"/>
    </location>
</feature>
<dbReference type="GeneID" id="18910871"/>
<feature type="transmembrane region" description="Helical" evidence="2">
    <location>
        <begin position="89"/>
        <end position="105"/>
    </location>
</feature>
<keyword evidence="5" id="KW-1185">Reference proteome</keyword>
<name>K5WE49_PHACS</name>
<dbReference type="HOGENOM" id="CLU_053360_2_0_1"/>
<dbReference type="AlphaFoldDB" id="K5WE49"/>
<dbReference type="RefSeq" id="XP_007392922.1">
    <property type="nucleotide sequence ID" value="XM_007392860.1"/>
</dbReference>
<feature type="compositionally biased region" description="Acidic residues" evidence="1">
    <location>
        <begin position="301"/>
        <end position="320"/>
    </location>
</feature>
<dbReference type="KEGG" id="pco:PHACADRAFT_192722"/>
<dbReference type="InterPro" id="IPR045340">
    <property type="entry name" value="DUF6533"/>
</dbReference>
<evidence type="ECO:0000259" key="3">
    <source>
        <dbReference type="Pfam" id="PF20151"/>
    </source>
</evidence>